<dbReference type="EMBL" id="CP006868">
    <property type="protein sequence ID" value="UXD21432.1"/>
    <property type="molecule type" value="Genomic_DNA"/>
</dbReference>
<evidence type="ECO:0000256" key="3">
    <source>
        <dbReference type="ARBA" id="ARBA00023163"/>
    </source>
</evidence>
<dbReference type="Proteomes" id="UP001063698">
    <property type="component" value="Chromosome"/>
</dbReference>
<dbReference type="CDD" id="cd00093">
    <property type="entry name" value="HTH_XRE"/>
    <property type="match status" value="1"/>
</dbReference>
<evidence type="ECO:0000256" key="2">
    <source>
        <dbReference type="ARBA" id="ARBA00023125"/>
    </source>
</evidence>
<dbReference type="PROSITE" id="PS50943">
    <property type="entry name" value="HTH_CROC1"/>
    <property type="match status" value="1"/>
</dbReference>
<feature type="domain" description="HTH cro/C1-type" evidence="5">
    <location>
        <begin position="114"/>
        <end position="168"/>
    </location>
</feature>
<dbReference type="GO" id="GO:0003677">
    <property type="term" value="F:DNA binding"/>
    <property type="evidence" value="ECO:0007669"/>
    <property type="project" value="UniProtKB-KW"/>
</dbReference>
<dbReference type="KEGG" id="ipc:IPA_04215"/>
<name>A0A977K9D9_9CREN</name>
<reference evidence="6" key="1">
    <citation type="submission" date="2013-11" db="EMBL/GenBank/DDBJ databases">
        <title>Comparative genomics of Ignicoccus.</title>
        <authorList>
            <person name="Podar M."/>
        </authorList>
    </citation>
    <scope>NUCLEOTIDE SEQUENCE</scope>
    <source>
        <strain evidence="6">DSM 13166</strain>
    </source>
</reference>
<dbReference type="InterPro" id="IPR020886">
    <property type="entry name" value="MTH_967-like"/>
</dbReference>
<evidence type="ECO:0000256" key="4">
    <source>
        <dbReference type="HAMAP-Rule" id="MF_00584"/>
    </source>
</evidence>
<keyword evidence="2 4" id="KW-0238">DNA-binding</keyword>
<dbReference type="InterPro" id="IPR001387">
    <property type="entry name" value="Cro/C1-type_HTH"/>
</dbReference>
<proteinExistence type="inferred from homology"/>
<dbReference type="InterPro" id="IPR010982">
    <property type="entry name" value="Lambda_DNA-bd_dom_sf"/>
</dbReference>
<evidence type="ECO:0000256" key="1">
    <source>
        <dbReference type="ARBA" id="ARBA00023015"/>
    </source>
</evidence>
<dbReference type="InterPro" id="IPR059051">
    <property type="entry name" value="MTH_967_PDDEXK"/>
</dbReference>
<dbReference type="SMART" id="SM00530">
    <property type="entry name" value="HTH_XRE"/>
    <property type="match status" value="1"/>
</dbReference>
<sequence length="278" mass="30677">MIGGEADVVLNGRASDAIVRTEGGVLTLLIESNASRLKREKVGILNMLAKCIGGKPLIVSERLSSEELIEDVVYERHGTPVVSPETLIKIIRGEKIFIRKIRSGFVVKVNPRKLREARLRSGMSIGALANYLGVSKKSVYDYETKGSRVSVEIAAKLVELYGEDVLETVDLGEFEGVVVDAEPHSPLEAEMLERSKESIHVPRGNVHVGGEIMSERFVAVLPHGDEDLEWFAELTRMIDKKAAAIGFEDVPKELESSEVVLAEDLETFMELLKKGHED</sequence>
<keyword evidence="3 4" id="KW-0804">Transcription</keyword>
<organism evidence="6 7">
    <name type="scientific">Ignicoccus pacificus DSM 13166</name>
    <dbReference type="NCBI Taxonomy" id="940294"/>
    <lineage>
        <taxon>Archaea</taxon>
        <taxon>Thermoproteota</taxon>
        <taxon>Thermoprotei</taxon>
        <taxon>Desulfurococcales</taxon>
        <taxon>Desulfurococcaceae</taxon>
        <taxon>Ignicoccus</taxon>
    </lineage>
</organism>
<dbReference type="AlphaFoldDB" id="A0A977K9D9"/>
<dbReference type="Gene3D" id="1.10.260.40">
    <property type="entry name" value="lambda repressor-like DNA-binding domains"/>
    <property type="match status" value="1"/>
</dbReference>
<evidence type="ECO:0000313" key="6">
    <source>
        <dbReference type="EMBL" id="UXD21432.1"/>
    </source>
</evidence>
<evidence type="ECO:0000313" key="7">
    <source>
        <dbReference type="Proteomes" id="UP001063698"/>
    </source>
</evidence>
<dbReference type="HAMAP" id="MF_00584">
    <property type="entry name" value="HTH_type_cro_C1"/>
    <property type="match status" value="1"/>
</dbReference>
<protein>
    <recommendedName>
        <fullName evidence="4">Putative HTH-type transcriptional regulatory protein IPA_04215</fullName>
    </recommendedName>
</protein>
<evidence type="ECO:0000259" key="5">
    <source>
        <dbReference type="PROSITE" id="PS50943"/>
    </source>
</evidence>
<gene>
    <name evidence="6" type="ORF">IPA_04215</name>
</gene>
<keyword evidence="7" id="KW-1185">Reference proteome</keyword>
<keyword evidence="1 4" id="KW-0805">Transcription regulation</keyword>
<dbReference type="Pfam" id="PF26553">
    <property type="entry name" value="PDDEXK_19"/>
    <property type="match status" value="1"/>
</dbReference>
<dbReference type="Pfam" id="PF01381">
    <property type="entry name" value="HTH_3"/>
    <property type="match status" value="1"/>
</dbReference>
<dbReference type="SUPFAM" id="SSF47413">
    <property type="entry name" value="lambda repressor-like DNA-binding domains"/>
    <property type="match status" value="1"/>
</dbReference>
<accession>A0A977K9D9</accession>
<dbReference type="GO" id="GO:0003700">
    <property type="term" value="F:DNA-binding transcription factor activity"/>
    <property type="evidence" value="ECO:0007669"/>
    <property type="project" value="UniProtKB-UniRule"/>
</dbReference>